<dbReference type="PANTHER" id="PTHR45928">
    <property type="entry name" value="RE38146P"/>
    <property type="match status" value="1"/>
</dbReference>
<evidence type="ECO:0000313" key="13">
    <source>
        <dbReference type="Proteomes" id="UP000292052"/>
    </source>
</evidence>
<evidence type="ECO:0000256" key="1">
    <source>
        <dbReference type="ARBA" id="ARBA00004448"/>
    </source>
</evidence>
<evidence type="ECO:0000256" key="7">
    <source>
        <dbReference type="ARBA" id="ARBA00022989"/>
    </source>
</evidence>
<evidence type="ECO:0000256" key="8">
    <source>
        <dbReference type="ARBA" id="ARBA00023128"/>
    </source>
</evidence>
<dbReference type="Proteomes" id="UP000292052">
    <property type="component" value="Unassembled WGS sequence"/>
</dbReference>
<evidence type="ECO:0000256" key="4">
    <source>
        <dbReference type="ARBA" id="ARBA00022692"/>
    </source>
</evidence>
<reference evidence="12 13" key="1">
    <citation type="submission" date="2017-03" db="EMBL/GenBank/DDBJ databases">
        <title>Genome of the blue death feigning beetle - Asbolus verrucosus.</title>
        <authorList>
            <person name="Rider S.D."/>
        </authorList>
    </citation>
    <scope>NUCLEOTIDE SEQUENCE [LARGE SCALE GENOMIC DNA]</scope>
    <source>
        <strain evidence="12">Butters</strain>
        <tissue evidence="12">Head and leg muscle</tissue>
    </source>
</reference>
<dbReference type="Gene3D" id="1.50.40.10">
    <property type="entry name" value="Mitochondrial carrier domain"/>
    <property type="match status" value="1"/>
</dbReference>
<evidence type="ECO:0000256" key="6">
    <source>
        <dbReference type="ARBA" id="ARBA00022792"/>
    </source>
</evidence>
<proteinExistence type="inferred from homology"/>
<dbReference type="Pfam" id="PF00153">
    <property type="entry name" value="Mito_carr"/>
    <property type="match status" value="2"/>
</dbReference>
<keyword evidence="13" id="KW-1185">Reference proteome</keyword>
<feature type="repeat" description="Solcar" evidence="10">
    <location>
        <begin position="1"/>
        <end position="90"/>
    </location>
</feature>
<accession>A0A482VLJ4</accession>
<dbReference type="InterPro" id="IPR051508">
    <property type="entry name" value="Mito_Carrier_Antiporter"/>
</dbReference>
<keyword evidence="5" id="KW-0677">Repeat</keyword>
<protein>
    <submittedName>
        <fullName evidence="12">Mito carr domain containing protein</fullName>
    </submittedName>
</protein>
<organism evidence="12 13">
    <name type="scientific">Asbolus verrucosus</name>
    <name type="common">Desert ironclad beetle</name>
    <dbReference type="NCBI Taxonomy" id="1661398"/>
    <lineage>
        <taxon>Eukaryota</taxon>
        <taxon>Metazoa</taxon>
        <taxon>Ecdysozoa</taxon>
        <taxon>Arthropoda</taxon>
        <taxon>Hexapoda</taxon>
        <taxon>Insecta</taxon>
        <taxon>Pterygota</taxon>
        <taxon>Neoptera</taxon>
        <taxon>Endopterygota</taxon>
        <taxon>Coleoptera</taxon>
        <taxon>Polyphaga</taxon>
        <taxon>Cucujiformia</taxon>
        <taxon>Tenebrionidae</taxon>
        <taxon>Pimeliinae</taxon>
        <taxon>Asbolus</taxon>
    </lineage>
</organism>
<dbReference type="EMBL" id="QDEB01087627">
    <property type="protein sequence ID" value="RZC33593.1"/>
    <property type="molecule type" value="Genomic_DNA"/>
</dbReference>
<comment type="caution">
    <text evidence="12">The sequence shown here is derived from an EMBL/GenBank/DDBJ whole genome shotgun (WGS) entry which is preliminary data.</text>
</comment>
<dbReference type="InterPro" id="IPR023395">
    <property type="entry name" value="MCP_dom_sf"/>
</dbReference>
<comment type="subcellular location">
    <subcellularLocation>
        <location evidence="1">Mitochondrion inner membrane</location>
        <topology evidence="1">Multi-pass membrane protein</topology>
    </subcellularLocation>
</comment>
<keyword evidence="6" id="KW-0999">Mitochondrion inner membrane</keyword>
<evidence type="ECO:0000256" key="10">
    <source>
        <dbReference type="PROSITE-ProRule" id="PRU00282"/>
    </source>
</evidence>
<evidence type="ECO:0000313" key="12">
    <source>
        <dbReference type="EMBL" id="RZC33593.1"/>
    </source>
</evidence>
<dbReference type="PROSITE" id="PS50920">
    <property type="entry name" value="SOLCAR"/>
    <property type="match status" value="1"/>
</dbReference>
<evidence type="ECO:0000256" key="9">
    <source>
        <dbReference type="ARBA" id="ARBA00023136"/>
    </source>
</evidence>
<keyword evidence="3 11" id="KW-0813">Transport</keyword>
<comment type="similarity">
    <text evidence="2 11">Belongs to the mitochondrial carrier (TC 2.A.29) family.</text>
</comment>
<evidence type="ECO:0000256" key="2">
    <source>
        <dbReference type="ARBA" id="ARBA00006375"/>
    </source>
</evidence>
<dbReference type="AlphaFoldDB" id="A0A482VLJ4"/>
<dbReference type="PANTHER" id="PTHR45928:SF1">
    <property type="entry name" value="RE38146P"/>
    <property type="match status" value="1"/>
</dbReference>
<evidence type="ECO:0000256" key="11">
    <source>
        <dbReference type="RuleBase" id="RU000488"/>
    </source>
</evidence>
<dbReference type="OrthoDB" id="6703404at2759"/>
<gene>
    <name evidence="12" type="ORF">BDFB_002084</name>
</gene>
<keyword evidence="4 10" id="KW-0812">Transmembrane</keyword>
<name>A0A482VLJ4_ASBVE</name>
<dbReference type="SUPFAM" id="SSF103506">
    <property type="entry name" value="Mitochondrial carrier"/>
    <property type="match status" value="1"/>
</dbReference>
<keyword evidence="7" id="KW-1133">Transmembrane helix</keyword>
<keyword evidence="9 10" id="KW-0472">Membrane</keyword>
<sequence length="190" mass="21061">MDFVIAGAAAVGAGFFSNPLEVLKTRMQLQGELHAKGEYKVHYRNIIHATYNIIKHEGILSLQKGLTPALWVQFILNGVRLGIYQTLEDQGYVLDKEGNTIFFKSVLAGGIGGVAGQIACSPVFLVKTHLQTQSSESIAVGYQHKHTGMWQALKIIFKEHGVNYVQEVNTSSIIETSFMLLMLLQKTMEH</sequence>
<evidence type="ECO:0000256" key="5">
    <source>
        <dbReference type="ARBA" id="ARBA00022737"/>
    </source>
</evidence>
<dbReference type="InterPro" id="IPR018108">
    <property type="entry name" value="MCP_transmembrane"/>
</dbReference>
<evidence type="ECO:0000256" key="3">
    <source>
        <dbReference type="ARBA" id="ARBA00022448"/>
    </source>
</evidence>
<dbReference type="GO" id="GO:0005743">
    <property type="term" value="C:mitochondrial inner membrane"/>
    <property type="evidence" value="ECO:0007669"/>
    <property type="project" value="UniProtKB-SubCell"/>
</dbReference>
<keyword evidence="8" id="KW-0496">Mitochondrion</keyword>